<gene>
    <name evidence="1" type="ORF">AGERDE_LOCUS368</name>
</gene>
<comment type="caution">
    <text evidence="1">The sequence shown here is derived from an EMBL/GenBank/DDBJ whole genome shotgun (WGS) entry which is preliminary data.</text>
</comment>
<dbReference type="OrthoDB" id="10394873at2759"/>
<organism evidence="1 2">
    <name type="scientific">Ambispora gerdemannii</name>
    <dbReference type="NCBI Taxonomy" id="144530"/>
    <lineage>
        <taxon>Eukaryota</taxon>
        <taxon>Fungi</taxon>
        <taxon>Fungi incertae sedis</taxon>
        <taxon>Mucoromycota</taxon>
        <taxon>Glomeromycotina</taxon>
        <taxon>Glomeromycetes</taxon>
        <taxon>Archaeosporales</taxon>
        <taxon>Ambisporaceae</taxon>
        <taxon>Ambispora</taxon>
    </lineage>
</organism>
<evidence type="ECO:0000313" key="1">
    <source>
        <dbReference type="EMBL" id="CAG8434556.1"/>
    </source>
</evidence>
<evidence type="ECO:0000313" key="2">
    <source>
        <dbReference type="Proteomes" id="UP000789831"/>
    </source>
</evidence>
<accession>A0A9N8V4M9</accession>
<dbReference type="AlphaFoldDB" id="A0A9N8V4M9"/>
<keyword evidence="2" id="KW-1185">Reference proteome</keyword>
<dbReference type="Proteomes" id="UP000789831">
    <property type="component" value="Unassembled WGS sequence"/>
</dbReference>
<dbReference type="InterPro" id="IPR036910">
    <property type="entry name" value="HMG_box_dom_sf"/>
</dbReference>
<name>A0A9N8V4M9_9GLOM</name>
<dbReference type="EMBL" id="CAJVPL010000018">
    <property type="protein sequence ID" value="CAG8434556.1"/>
    <property type="molecule type" value="Genomic_DNA"/>
</dbReference>
<dbReference type="Gene3D" id="1.10.30.10">
    <property type="entry name" value="High mobility group box domain"/>
    <property type="match status" value="1"/>
</dbReference>
<protein>
    <submittedName>
        <fullName evidence="1">6973_t:CDS:1</fullName>
    </submittedName>
</protein>
<sequence length="324" mass="37286">MNHWEKTVKELINALLEEYQPTLATLPTTYLSLDKLLEPPSREAKTISNDFLLYRKDCNARVKSTQRLVHQVDLSTIVQNSWKTETHEVKGLYKMLAGILLQATQNARAQFDREEVLKRSKKKRKSMKPWETSTRIPSMFVKPVPNDEHDLSGMQHKGDNSNNNRNNESTLIITKQMKPFPIEIPQDGNISTTPTFVNYFLDSNLDAAQNTIPTDHQAQGETIEHSTLIGDTDTLIPQLGVEYNTENNEHFNMQTSFLDFYNLQINSYPQDIIDWNNDNFLYDTTTNSENIYVFPSGSLSNIMYLNNDTAVYNNDNIDINLNQQ</sequence>
<reference evidence="1" key="1">
    <citation type="submission" date="2021-06" db="EMBL/GenBank/DDBJ databases">
        <authorList>
            <person name="Kallberg Y."/>
            <person name="Tangrot J."/>
            <person name="Rosling A."/>
        </authorList>
    </citation>
    <scope>NUCLEOTIDE SEQUENCE</scope>
    <source>
        <strain evidence="1">MT106</strain>
    </source>
</reference>
<dbReference type="SUPFAM" id="SSF47095">
    <property type="entry name" value="HMG-box"/>
    <property type="match status" value="1"/>
</dbReference>
<proteinExistence type="predicted"/>